<accession>A0A840TU95</accession>
<comment type="similarity">
    <text evidence="1">Belongs to the NAD(P)-dependent epimerase/dehydratase family.</text>
</comment>
<sequence>MQNILLIGGTGFIGTNFVKHLCEEGYLDEFHLVIVSRHAPLFVIQHPELEYIDGDYRDTALLDSLFREHKFSKVFHLASSTVPVISNQTIFDDINNDLGSTIILLETMRNYKCTFIMYVSSAGALYGNAPLSLAKKESEVCDPISSYGILKWSIEQYIKLFHRHHGIEYLIPRLSNVYGDYHRSDVQGLINIAIRKAIHQETLEVWGDGHQEKDYLYVKDAVKIMHKLLIHGHKNITLNIGSGQSVSINVIITLIKEIEKEFEIRYIETVTSDVQNIFLDTNLLRSLITNLQLTGLREGIRKTYKWEKCIIEEKSWND</sequence>
<organism evidence="3 4">
    <name type="scientific">Rhabdobacter roseus</name>
    <dbReference type="NCBI Taxonomy" id="1655419"/>
    <lineage>
        <taxon>Bacteria</taxon>
        <taxon>Pseudomonadati</taxon>
        <taxon>Bacteroidota</taxon>
        <taxon>Cytophagia</taxon>
        <taxon>Cytophagales</taxon>
        <taxon>Cytophagaceae</taxon>
        <taxon>Rhabdobacter</taxon>
    </lineage>
</organism>
<evidence type="ECO:0000259" key="2">
    <source>
        <dbReference type="Pfam" id="PF01370"/>
    </source>
</evidence>
<dbReference type="EMBL" id="JACHGF010000002">
    <property type="protein sequence ID" value="MBB5283259.1"/>
    <property type="molecule type" value="Genomic_DNA"/>
</dbReference>
<evidence type="ECO:0000313" key="4">
    <source>
        <dbReference type="Proteomes" id="UP000557307"/>
    </source>
</evidence>
<dbReference type="SUPFAM" id="SSF51735">
    <property type="entry name" value="NAD(P)-binding Rossmann-fold domains"/>
    <property type="match status" value="1"/>
</dbReference>
<dbReference type="Pfam" id="PF01370">
    <property type="entry name" value="Epimerase"/>
    <property type="match status" value="1"/>
</dbReference>
<keyword evidence="3" id="KW-0413">Isomerase</keyword>
<dbReference type="EC" id="5.1.3.2" evidence="3"/>
<dbReference type="Gene3D" id="3.40.50.720">
    <property type="entry name" value="NAD(P)-binding Rossmann-like Domain"/>
    <property type="match status" value="1"/>
</dbReference>
<comment type="caution">
    <text evidence="3">The sequence shown here is derived from an EMBL/GenBank/DDBJ whole genome shotgun (WGS) entry which is preliminary data.</text>
</comment>
<feature type="domain" description="NAD-dependent epimerase/dehydratase" evidence="2">
    <location>
        <begin position="4"/>
        <end position="241"/>
    </location>
</feature>
<protein>
    <submittedName>
        <fullName evidence="3">UDP-glucose 4-epimerase</fullName>
        <ecNumber evidence="3">5.1.3.2</ecNumber>
    </submittedName>
</protein>
<reference evidence="3 4" key="1">
    <citation type="submission" date="2020-08" db="EMBL/GenBank/DDBJ databases">
        <title>Genomic Encyclopedia of Type Strains, Phase IV (KMG-IV): sequencing the most valuable type-strain genomes for metagenomic binning, comparative biology and taxonomic classification.</title>
        <authorList>
            <person name="Goeker M."/>
        </authorList>
    </citation>
    <scope>NUCLEOTIDE SEQUENCE [LARGE SCALE GENOMIC DNA]</scope>
    <source>
        <strain evidence="3 4">DSM 105074</strain>
    </source>
</reference>
<dbReference type="GO" id="GO:0003978">
    <property type="term" value="F:UDP-glucose 4-epimerase activity"/>
    <property type="evidence" value="ECO:0007669"/>
    <property type="project" value="UniProtKB-EC"/>
</dbReference>
<dbReference type="Gene3D" id="3.90.25.10">
    <property type="entry name" value="UDP-galactose 4-epimerase, domain 1"/>
    <property type="match status" value="1"/>
</dbReference>
<dbReference type="InterPro" id="IPR036291">
    <property type="entry name" value="NAD(P)-bd_dom_sf"/>
</dbReference>
<dbReference type="RefSeq" id="WP_184172501.1">
    <property type="nucleotide sequence ID" value="NZ_JACHGF010000002.1"/>
</dbReference>
<proteinExistence type="inferred from homology"/>
<keyword evidence="4" id="KW-1185">Reference proteome</keyword>
<evidence type="ECO:0000256" key="1">
    <source>
        <dbReference type="ARBA" id="ARBA00007637"/>
    </source>
</evidence>
<dbReference type="InterPro" id="IPR001509">
    <property type="entry name" value="Epimerase_deHydtase"/>
</dbReference>
<dbReference type="Proteomes" id="UP000557307">
    <property type="component" value="Unassembled WGS sequence"/>
</dbReference>
<name>A0A840TU95_9BACT</name>
<evidence type="ECO:0000313" key="3">
    <source>
        <dbReference type="EMBL" id="MBB5283259.1"/>
    </source>
</evidence>
<dbReference type="AlphaFoldDB" id="A0A840TU95"/>
<dbReference type="PANTHER" id="PTHR43000">
    <property type="entry name" value="DTDP-D-GLUCOSE 4,6-DEHYDRATASE-RELATED"/>
    <property type="match status" value="1"/>
</dbReference>
<gene>
    <name evidence="3" type="ORF">HNQ92_001385</name>
</gene>